<dbReference type="SMART" id="SM01057">
    <property type="entry name" value="Carb_anhydrase"/>
    <property type="match status" value="1"/>
</dbReference>
<keyword evidence="4" id="KW-0862">Zinc</keyword>
<reference evidence="8 9" key="1">
    <citation type="journal article" date="2021" name="Int. J. Syst. Evol. Microbiol.">
        <title>Lentilactobacillus fungorum sp. nov., isolated from spent mushroom substrates.</title>
        <authorList>
            <person name="Tohno M."/>
            <person name="Tanizawa Y."/>
            <person name="Kojima Y."/>
            <person name="Sakamoto M."/>
            <person name="Ohkuma M."/>
            <person name="Kobayashi H."/>
        </authorList>
    </citation>
    <scope>NUCLEOTIDE SEQUENCE [LARGE SCALE GENOMIC DNA]</scope>
    <source>
        <strain evidence="8 9">YK48G</strain>
    </source>
</reference>
<comment type="caution">
    <text evidence="8">The sequence shown here is derived from an EMBL/GenBank/DDBJ whole genome shotgun (WGS) entry which is preliminary data.</text>
</comment>
<protein>
    <recommendedName>
        <fullName evidence="2">carbonic anhydrase</fullName>
        <ecNumber evidence="2">4.2.1.1</ecNumber>
    </recommendedName>
</protein>
<evidence type="ECO:0000256" key="5">
    <source>
        <dbReference type="ARBA" id="ARBA00023239"/>
    </source>
</evidence>
<dbReference type="Pfam" id="PF00194">
    <property type="entry name" value="Carb_anhydrase"/>
    <property type="match status" value="1"/>
</dbReference>
<comment type="catalytic activity">
    <reaction evidence="6">
        <text>hydrogencarbonate + H(+) = CO2 + H2O</text>
        <dbReference type="Rhea" id="RHEA:10748"/>
        <dbReference type="ChEBI" id="CHEBI:15377"/>
        <dbReference type="ChEBI" id="CHEBI:15378"/>
        <dbReference type="ChEBI" id="CHEBI:16526"/>
        <dbReference type="ChEBI" id="CHEBI:17544"/>
        <dbReference type="EC" id="4.2.1.1"/>
    </reaction>
</comment>
<sequence>MIDYAHQEQWTNGFGNQQSPIHIQTSSTAAKTGPLPVTIQSAYRLNQEIDDQTTIRLTGQGQADIFSRPFSFQQVHFHAPAEHVIDGHQTPFEIHLVHQNEIGQLVVVALLVEIGTADQPCQRIIDNYAVGKTTATQLQIDQWLPQQPAGFHYLGSLTTPPLVEGVEWLVVTNPAVTIDSSQLDWFKQHFAPNNRQPQSLAGRKVESYQ</sequence>
<dbReference type="CDD" id="cd03124">
    <property type="entry name" value="alpha_CA_prokaryotic_like"/>
    <property type="match status" value="1"/>
</dbReference>
<dbReference type="Proteomes" id="UP000604765">
    <property type="component" value="Unassembled WGS sequence"/>
</dbReference>
<keyword evidence="3" id="KW-0479">Metal-binding</keyword>
<dbReference type="InterPro" id="IPR001148">
    <property type="entry name" value="CA_dom"/>
</dbReference>
<gene>
    <name evidence="8" type="ORF">YK48G_08810</name>
</gene>
<dbReference type="PROSITE" id="PS51144">
    <property type="entry name" value="ALPHA_CA_2"/>
    <property type="match status" value="1"/>
</dbReference>
<dbReference type="Gene3D" id="3.10.200.10">
    <property type="entry name" value="Alpha carbonic anhydrase"/>
    <property type="match status" value="1"/>
</dbReference>
<feature type="domain" description="Alpha-carbonic anhydrase" evidence="7">
    <location>
        <begin position="1"/>
        <end position="209"/>
    </location>
</feature>
<dbReference type="InterPro" id="IPR041891">
    <property type="entry name" value="Alpha_CA_prokaryot-like"/>
</dbReference>
<evidence type="ECO:0000313" key="9">
    <source>
        <dbReference type="Proteomes" id="UP000604765"/>
    </source>
</evidence>
<name>A0ABQ3VZ34_9LACO</name>
<dbReference type="PANTHER" id="PTHR18952:SF265">
    <property type="entry name" value="CARBONIC ANHYDRASE"/>
    <property type="match status" value="1"/>
</dbReference>
<dbReference type="InterPro" id="IPR023561">
    <property type="entry name" value="Carbonic_anhydrase_a-class"/>
</dbReference>
<dbReference type="EC" id="4.2.1.1" evidence="2"/>
<evidence type="ECO:0000256" key="6">
    <source>
        <dbReference type="ARBA" id="ARBA00048348"/>
    </source>
</evidence>
<evidence type="ECO:0000256" key="3">
    <source>
        <dbReference type="ARBA" id="ARBA00022723"/>
    </source>
</evidence>
<dbReference type="InterPro" id="IPR036398">
    <property type="entry name" value="CA_dom_sf"/>
</dbReference>
<organism evidence="8 9">
    <name type="scientific">Lentilactobacillus fungorum</name>
    <dbReference type="NCBI Taxonomy" id="2201250"/>
    <lineage>
        <taxon>Bacteria</taxon>
        <taxon>Bacillati</taxon>
        <taxon>Bacillota</taxon>
        <taxon>Bacilli</taxon>
        <taxon>Lactobacillales</taxon>
        <taxon>Lactobacillaceae</taxon>
        <taxon>Lentilactobacillus</taxon>
    </lineage>
</organism>
<proteinExistence type="inferred from homology"/>
<accession>A0ABQ3VZ34</accession>
<dbReference type="EMBL" id="BNJR01000008">
    <property type="protein sequence ID" value="GHP13456.1"/>
    <property type="molecule type" value="Genomic_DNA"/>
</dbReference>
<dbReference type="SUPFAM" id="SSF51069">
    <property type="entry name" value="Carbonic anhydrase"/>
    <property type="match status" value="1"/>
</dbReference>
<keyword evidence="9" id="KW-1185">Reference proteome</keyword>
<keyword evidence="5" id="KW-0456">Lyase</keyword>
<evidence type="ECO:0000256" key="4">
    <source>
        <dbReference type="ARBA" id="ARBA00022833"/>
    </source>
</evidence>
<evidence type="ECO:0000256" key="2">
    <source>
        <dbReference type="ARBA" id="ARBA00012925"/>
    </source>
</evidence>
<dbReference type="RefSeq" id="WP_203629499.1">
    <property type="nucleotide sequence ID" value="NZ_BNJR01000008.1"/>
</dbReference>
<evidence type="ECO:0000313" key="8">
    <source>
        <dbReference type="EMBL" id="GHP13456.1"/>
    </source>
</evidence>
<dbReference type="PANTHER" id="PTHR18952">
    <property type="entry name" value="CARBONIC ANHYDRASE"/>
    <property type="match status" value="1"/>
</dbReference>
<evidence type="ECO:0000256" key="1">
    <source>
        <dbReference type="ARBA" id="ARBA00010718"/>
    </source>
</evidence>
<comment type="similarity">
    <text evidence="1">Belongs to the alpha-carbonic anhydrase family.</text>
</comment>
<evidence type="ECO:0000259" key="7">
    <source>
        <dbReference type="PROSITE" id="PS51144"/>
    </source>
</evidence>